<proteinExistence type="predicted"/>
<dbReference type="EMBL" id="UFVQ01000003">
    <property type="protein sequence ID" value="STD01267.1"/>
    <property type="molecule type" value="Genomic_DNA"/>
</dbReference>
<dbReference type="AlphaFoldDB" id="A0A376E5A0"/>
<evidence type="ECO:0000313" key="1">
    <source>
        <dbReference type="EMBL" id="STD01267.1"/>
    </source>
</evidence>
<evidence type="ECO:0000313" key="2">
    <source>
        <dbReference type="Proteomes" id="UP000255224"/>
    </source>
</evidence>
<sequence>MKKSLSDDSIPLLFSIYGLSGWCESEADLYIAIPLIKTLLYRDLGYDKYLLLYIISSLVSELKEVDAEFVIYLIKESLDFQKGDKITLQLRKIQKHLLMVLSAKQ</sequence>
<protein>
    <submittedName>
        <fullName evidence="1">Uncharacterized protein</fullName>
    </submittedName>
</protein>
<accession>A0A376E5A0</accession>
<gene>
    <name evidence="1" type="ORF">NCTC13533_03092</name>
</gene>
<organism evidence="1 2">
    <name type="scientific">Chryseobacterium carnipullorum</name>
    <dbReference type="NCBI Taxonomy" id="1124835"/>
    <lineage>
        <taxon>Bacteria</taxon>
        <taxon>Pseudomonadati</taxon>
        <taxon>Bacteroidota</taxon>
        <taxon>Flavobacteriia</taxon>
        <taxon>Flavobacteriales</taxon>
        <taxon>Weeksellaceae</taxon>
        <taxon>Chryseobacterium group</taxon>
        <taxon>Chryseobacterium</taxon>
    </lineage>
</organism>
<name>A0A376E5A0_CHRCU</name>
<dbReference type="Proteomes" id="UP000255224">
    <property type="component" value="Unassembled WGS sequence"/>
</dbReference>
<reference evidence="1 2" key="1">
    <citation type="submission" date="2018-06" db="EMBL/GenBank/DDBJ databases">
        <authorList>
            <consortium name="Pathogen Informatics"/>
            <person name="Doyle S."/>
        </authorList>
    </citation>
    <scope>NUCLEOTIDE SEQUENCE [LARGE SCALE GENOMIC DNA]</scope>
    <source>
        <strain evidence="1 2">NCTC13533</strain>
    </source>
</reference>
<dbReference type="RefSeq" id="WP_128124911.1">
    <property type="nucleotide sequence ID" value="NZ_UFVQ01000003.1"/>
</dbReference>